<proteinExistence type="predicted"/>
<gene>
    <name evidence="1" type="ORF">P872_16630</name>
</gene>
<dbReference type="AlphaFoldDB" id="U5C0G4"/>
<protein>
    <submittedName>
        <fullName evidence="1">Uncharacterized protein</fullName>
    </submittedName>
</protein>
<organism evidence="1 2">
    <name type="scientific">Rhodonellum psychrophilum GCM71 = DSM 17998</name>
    <dbReference type="NCBI Taxonomy" id="1123057"/>
    <lineage>
        <taxon>Bacteria</taxon>
        <taxon>Pseudomonadati</taxon>
        <taxon>Bacteroidota</taxon>
        <taxon>Cytophagia</taxon>
        <taxon>Cytophagales</taxon>
        <taxon>Cytophagaceae</taxon>
        <taxon>Rhodonellum</taxon>
    </lineage>
</organism>
<comment type="caution">
    <text evidence="1">The sequence shown here is derived from an EMBL/GenBank/DDBJ whole genome shotgun (WGS) entry which is preliminary data.</text>
</comment>
<accession>U5C0G4</accession>
<sequence>MPLMKGKSSGCFVIFRFIFLIFALGDFGQNQSFFYAMEDGKLLGLLIFKLFFG</sequence>
<keyword evidence="2" id="KW-1185">Reference proteome</keyword>
<reference evidence="1 2" key="1">
    <citation type="journal article" date="2013" name="Genome Announc.">
        <title>Draft Genome Sequence of the Psychrophilic and Alkaliphilic Rhodonellum psychrophilum Strain GCM71T.</title>
        <authorList>
            <person name="Hauptmann A.L."/>
            <person name="Glaring M.A."/>
            <person name="Hallin P.F."/>
            <person name="Prieme A."/>
            <person name="Stougaard P."/>
        </authorList>
    </citation>
    <scope>NUCLEOTIDE SEQUENCE [LARGE SCALE GENOMIC DNA]</scope>
    <source>
        <strain evidence="1 2">GCM71</strain>
    </source>
</reference>
<evidence type="ECO:0000313" key="2">
    <source>
        <dbReference type="Proteomes" id="UP000016843"/>
    </source>
</evidence>
<name>U5C0G4_9BACT</name>
<dbReference type="EMBL" id="AWXR01000015">
    <property type="protein sequence ID" value="ERM83304.1"/>
    <property type="molecule type" value="Genomic_DNA"/>
</dbReference>
<evidence type="ECO:0000313" key="1">
    <source>
        <dbReference type="EMBL" id="ERM83304.1"/>
    </source>
</evidence>
<dbReference type="Proteomes" id="UP000016843">
    <property type="component" value="Unassembled WGS sequence"/>
</dbReference>